<name>A0ABS2G7Y7_9FIRM</name>
<keyword evidence="7" id="KW-1185">Reference proteome</keyword>
<dbReference type="RefSeq" id="WP_205132558.1">
    <property type="nucleotide sequence ID" value="NZ_JACSNT010000002.1"/>
</dbReference>
<comment type="similarity">
    <text evidence="1">Belongs to the LysR transcriptional regulatory family.</text>
</comment>
<evidence type="ECO:0000313" key="6">
    <source>
        <dbReference type="EMBL" id="MBM6877584.1"/>
    </source>
</evidence>
<feature type="domain" description="HTH lysR-type" evidence="5">
    <location>
        <begin position="1"/>
        <end position="58"/>
    </location>
</feature>
<dbReference type="Pfam" id="PF00126">
    <property type="entry name" value="HTH_1"/>
    <property type="match status" value="1"/>
</dbReference>
<dbReference type="Gene3D" id="1.10.10.10">
    <property type="entry name" value="Winged helix-like DNA-binding domain superfamily/Winged helix DNA-binding domain"/>
    <property type="match status" value="1"/>
</dbReference>
<keyword evidence="2" id="KW-0805">Transcription regulation</keyword>
<evidence type="ECO:0000259" key="5">
    <source>
        <dbReference type="PROSITE" id="PS50931"/>
    </source>
</evidence>
<dbReference type="InterPro" id="IPR000847">
    <property type="entry name" value="LysR_HTH_N"/>
</dbReference>
<dbReference type="SUPFAM" id="SSF53850">
    <property type="entry name" value="Periplasmic binding protein-like II"/>
    <property type="match status" value="1"/>
</dbReference>
<evidence type="ECO:0000313" key="7">
    <source>
        <dbReference type="Proteomes" id="UP000729290"/>
    </source>
</evidence>
<dbReference type="Gene3D" id="3.40.190.10">
    <property type="entry name" value="Periplasmic binding protein-like II"/>
    <property type="match status" value="2"/>
</dbReference>
<dbReference type="PROSITE" id="PS50931">
    <property type="entry name" value="HTH_LYSR"/>
    <property type="match status" value="1"/>
</dbReference>
<evidence type="ECO:0000256" key="4">
    <source>
        <dbReference type="ARBA" id="ARBA00023163"/>
    </source>
</evidence>
<sequence>MLDFRVETFLTVCRTMNFTRAAELLHITQPAVTQHIHTLEKQYGARFFRYQGKQIFLTEAGQLFLQTATTFYQDDQHLRDAIRQLGTRRSIRFGATLTIGEYVMPPVLTGLLKEEPTLRLRMIVENTKELLRLLDNGEIEFAIVEGFFPRQEYESLSYCIQPYIPVCAPSYTFSRPILRLEDLLEERLLIREPGSGTREVLSRALEDHNLTLSDFPLITELGSLNVIKKMVCAGAGIAFFYLPVVQEELEKGQLREISLENCALSHAFNFIWRKNSTFDTYYQDIFRLFQTEETFRTKTTE</sequence>
<protein>
    <submittedName>
        <fullName evidence="6">LysR family transcriptional regulator</fullName>
    </submittedName>
</protein>
<dbReference type="PANTHER" id="PTHR30126:SF91">
    <property type="entry name" value="LYSR FAMILY TRANSCRIPTIONAL REGULATOR"/>
    <property type="match status" value="1"/>
</dbReference>
<proteinExistence type="inferred from homology"/>
<evidence type="ECO:0000256" key="1">
    <source>
        <dbReference type="ARBA" id="ARBA00009437"/>
    </source>
</evidence>
<dbReference type="Proteomes" id="UP000729290">
    <property type="component" value="Unassembled WGS sequence"/>
</dbReference>
<gene>
    <name evidence="6" type="ORF">H9X83_05360</name>
</gene>
<evidence type="ECO:0000256" key="3">
    <source>
        <dbReference type="ARBA" id="ARBA00023125"/>
    </source>
</evidence>
<dbReference type="PRINTS" id="PR00039">
    <property type="entry name" value="HTHLYSR"/>
</dbReference>
<keyword evidence="4" id="KW-0804">Transcription</keyword>
<keyword evidence="3" id="KW-0238">DNA-binding</keyword>
<dbReference type="PANTHER" id="PTHR30126">
    <property type="entry name" value="HTH-TYPE TRANSCRIPTIONAL REGULATOR"/>
    <property type="match status" value="1"/>
</dbReference>
<comment type="caution">
    <text evidence="6">The sequence shown here is derived from an EMBL/GenBank/DDBJ whole genome shotgun (WGS) entry which is preliminary data.</text>
</comment>
<organism evidence="6 7">
    <name type="scientific">Anaerotignum lactatifermentans</name>
    <dbReference type="NCBI Taxonomy" id="160404"/>
    <lineage>
        <taxon>Bacteria</taxon>
        <taxon>Bacillati</taxon>
        <taxon>Bacillota</taxon>
        <taxon>Clostridia</taxon>
        <taxon>Lachnospirales</taxon>
        <taxon>Anaerotignaceae</taxon>
        <taxon>Anaerotignum</taxon>
    </lineage>
</organism>
<evidence type="ECO:0000256" key="2">
    <source>
        <dbReference type="ARBA" id="ARBA00023015"/>
    </source>
</evidence>
<dbReference type="InterPro" id="IPR036388">
    <property type="entry name" value="WH-like_DNA-bd_sf"/>
</dbReference>
<reference evidence="6 7" key="1">
    <citation type="journal article" date="2021" name="Sci. Rep.">
        <title>The distribution of antibiotic resistance genes in chicken gut microbiota commensals.</title>
        <authorList>
            <person name="Juricova H."/>
            <person name="Matiasovicova J."/>
            <person name="Kubasova T."/>
            <person name="Cejkova D."/>
            <person name="Rychlik I."/>
        </authorList>
    </citation>
    <scope>NUCLEOTIDE SEQUENCE [LARGE SCALE GENOMIC DNA]</scope>
    <source>
        <strain evidence="6 7">An431b</strain>
    </source>
</reference>
<dbReference type="Pfam" id="PF03466">
    <property type="entry name" value="LysR_substrate"/>
    <property type="match status" value="1"/>
</dbReference>
<dbReference type="InterPro" id="IPR036390">
    <property type="entry name" value="WH_DNA-bd_sf"/>
</dbReference>
<dbReference type="InterPro" id="IPR005119">
    <property type="entry name" value="LysR_subst-bd"/>
</dbReference>
<dbReference type="SUPFAM" id="SSF46785">
    <property type="entry name" value="Winged helix' DNA-binding domain"/>
    <property type="match status" value="1"/>
</dbReference>
<dbReference type="EMBL" id="JACSNV010000006">
    <property type="protein sequence ID" value="MBM6877584.1"/>
    <property type="molecule type" value="Genomic_DNA"/>
</dbReference>
<accession>A0ABS2G7Y7</accession>